<keyword evidence="6" id="KW-0813">Transport</keyword>
<feature type="transmembrane region" description="Helical" evidence="7">
    <location>
        <begin position="196"/>
        <end position="214"/>
    </location>
</feature>
<comment type="similarity">
    <text evidence="2 6">Belongs to the ABC-3 integral membrane protein family.</text>
</comment>
<feature type="transmembrane region" description="Helical" evidence="7">
    <location>
        <begin position="251"/>
        <end position="271"/>
    </location>
</feature>
<dbReference type="GO" id="GO:0043190">
    <property type="term" value="C:ATP-binding cassette (ABC) transporter complex"/>
    <property type="evidence" value="ECO:0007669"/>
    <property type="project" value="InterPro"/>
</dbReference>
<keyword evidence="3 6" id="KW-0812">Transmembrane</keyword>
<evidence type="ECO:0000256" key="4">
    <source>
        <dbReference type="ARBA" id="ARBA00022989"/>
    </source>
</evidence>
<dbReference type="SUPFAM" id="SSF81345">
    <property type="entry name" value="ABC transporter involved in vitamin B12 uptake, BtuC"/>
    <property type="match status" value="1"/>
</dbReference>
<feature type="transmembrane region" description="Helical" evidence="7">
    <location>
        <begin position="49"/>
        <end position="73"/>
    </location>
</feature>
<proteinExistence type="inferred from homology"/>
<evidence type="ECO:0000313" key="8">
    <source>
        <dbReference type="EMBL" id="TVZ05754.1"/>
    </source>
</evidence>
<dbReference type="OrthoDB" id="2375762at2"/>
<dbReference type="PANTHER" id="PTHR30477:SF0">
    <property type="entry name" value="METAL TRANSPORT SYSTEM MEMBRANE PROTEIN TM_0125-RELATED"/>
    <property type="match status" value="1"/>
</dbReference>
<accession>A0A6P2C2Z9</accession>
<dbReference type="AlphaFoldDB" id="A0A6P2C2Z9"/>
<dbReference type="GO" id="GO:0055085">
    <property type="term" value="P:transmembrane transport"/>
    <property type="evidence" value="ECO:0007669"/>
    <property type="project" value="InterPro"/>
</dbReference>
<dbReference type="PANTHER" id="PTHR30477">
    <property type="entry name" value="ABC-TRANSPORTER METAL-BINDING PROTEIN"/>
    <property type="match status" value="1"/>
</dbReference>
<evidence type="ECO:0000256" key="1">
    <source>
        <dbReference type="ARBA" id="ARBA00004141"/>
    </source>
</evidence>
<evidence type="ECO:0000256" key="5">
    <source>
        <dbReference type="ARBA" id="ARBA00023136"/>
    </source>
</evidence>
<feature type="transmembrane region" description="Helical" evidence="7">
    <location>
        <begin position="85"/>
        <end position="105"/>
    </location>
</feature>
<dbReference type="InterPro" id="IPR001626">
    <property type="entry name" value="ABC_TroCD"/>
</dbReference>
<comment type="subcellular location">
    <subcellularLocation>
        <location evidence="6">Cell membrane</location>
        <topology evidence="6">Multi-pass membrane protein</topology>
    </subcellularLocation>
    <subcellularLocation>
        <location evidence="1">Membrane</location>
        <topology evidence="1">Multi-pass membrane protein</topology>
    </subcellularLocation>
</comment>
<feature type="transmembrane region" description="Helical" evidence="7">
    <location>
        <begin position="125"/>
        <end position="152"/>
    </location>
</feature>
<dbReference type="InterPro" id="IPR037294">
    <property type="entry name" value="ABC_BtuC-like"/>
</dbReference>
<evidence type="ECO:0000256" key="2">
    <source>
        <dbReference type="ARBA" id="ARBA00008034"/>
    </source>
</evidence>
<comment type="caution">
    <text evidence="8">The sequence shown here is derived from an EMBL/GenBank/DDBJ whole genome shotgun (WGS) entry which is preliminary data.</text>
</comment>
<reference evidence="8 9" key="1">
    <citation type="submission" date="2018-11" db="EMBL/GenBank/DDBJ databases">
        <title>Trebonia kvetii gen.nov., sp.nov., a novel acidophilic actinobacterium, and proposal of the new actinobacterial family Treboniaceae fam. nov.</title>
        <authorList>
            <person name="Rapoport D."/>
            <person name="Sagova-Mareckova M."/>
            <person name="Sedlacek I."/>
            <person name="Provaznik J."/>
            <person name="Kralova S."/>
            <person name="Pavlinic D."/>
            <person name="Benes V."/>
            <person name="Kopecky J."/>
        </authorList>
    </citation>
    <scope>NUCLEOTIDE SEQUENCE [LARGE SCALE GENOMIC DNA]</scope>
    <source>
        <strain evidence="8 9">15Tr583</strain>
    </source>
</reference>
<dbReference type="EMBL" id="RPFW01000002">
    <property type="protein sequence ID" value="TVZ05754.1"/>
    <property type="molecule type" value="Genomic_DNA"/>
</dbReference>
<keyword evidence="4 7" id="KW-1133">Transmembrane helix</keyword>
<dbReference type="Pfam" id="PF00950">
    <property type="entry name" value="ABC-3"/>
    <property type="match status" value="1"/>
</dbReference>
<evidence type="ECO:0000313" key="9">
    <source>
        <dbReference type="Proteomes" id="UP000460272"/>
    </source>
</evidence>
<keyword evidence="5 7" id="KW-0472">Membrane</keyword>
<feature type="transmembrane region" description="Helical" evidence="7">
    <location>
        <begin position="173"/>
        <end position="190"/>
    </location>
</feature>
<feature type="transmembrane region" description="Helical" evidence="7">
    <location>
        <begin position="12"/>
        <end position="29"/>
    </location>
</feature>
<evidence type="ECO:0000256" key="3">
    <source>
        <dbReference type="ARBA" id="ARBA00022692"/>
    </source>
</evidence>
<name>A0A6P2C2Z9_9ACTN</name>
<keyword evidence="9" id="KW-1185">Reference proteome</keyword>
<evidence type="ECO:0000256" key="7">
    <source>
        <dbReference type="SAM" id="Phobius"/>
    </source>
</evidence>
<organism evidence="8 9">
    <name type="scientific">Trebonia kvetii</name>
    <dbReference type="NCBI Taxonomy" id="2480626"/>
    <lineage>
        <taxon>Bacteria</taxon>
        <taxon>Bacillati</taxon>
        <taxon>Actinomycetota</taxon>
        <taxon>Actinomycetes</taxon>
        <taxon>Streptosporangiales</taxon>
        <taxon>Treboniaceae</taxon>
        <taxon>Trebonia</taxon>
    </lineage>
</organism>
<feature type="transmembrane region" description="Helical" evidence="7">
    <location>
        <begin position="221"/>
        <end position="245"/>
    </location>
</feature>
<gene>
    <name evidence="8" type="ORF">EAS64_08750</name>
</gene>
<sequence length="291" mass="28714">MLALPFEVRAYVVGTLIAAAAGLIGYFVVLRSQVFTGDALSHVAFTGALAALAAGIDLRIGLFAACVVFAIAMTALGRDGRADDVVIGNLFAWILGLGVFFLTVYTTGASATGGGNNGSSGVNVLFGSIFGLTAGQTTTAAIIAAAVILAILAIARPLLFASVDPAVAAARGVPVRLLGLGFLVLAGITAGEATQAVGALLILGLLATPAATAQRLTTRPFLALWASAGIAVASMWAGLGIAYAASSIPPSFAILAVSTGAYVAALGGTALTRQRATPVRAGSASGPASAL</sequence>
<dbReference type="Gene3D" id="1.10.3470.10">
    <property type="entry name" value="ABC transporter involved in vitamin B12 uptake, BtuC"/>
    <property type="match status" value="1"/>
</dbReference>
<evidence type="ECO:0000256" key="6">
    <source>
        <dbReference type="RuleBase" id="RU003943"/>
    </source>
</evidence>
<protein>
    <submittedName>
        <fullName evidence="8">Metal ABC transporter permease</fullName>
    </submittedName>
</protein>
<dbReference type="GO" id="GO:0010043">
    <property type="term" value="P:response to zinc ion"/>
    <property type="evidence" value="ECO:0007669"/>
    <property type="project" value="TreeGrafter"/>
</dbReference>
<dbReference type="Proteomes" id="UP000460272">
    <property type="component" value="Unassembled WGS sequence"/>
</dbReference>